<keyword evidence="3" id="KW-0966">Cell projection</keyword>
<feature type="coiled-coil region" evidence="4">
    <location>
        <begin position="519"/>
        <end position="593"/>
    </location>
</feature>
<reference evidence="7 8" key="1">
    <citation type="journal article" date="2015" name="Nat. Commun.">
        <title>Lucilia cuprina genome unlocks parasitic fly biology to underpin future interventions.</title>
        <authorList>
            <person name="Anstead C.A."/>
            <person name="Korhonen P.K."/>
            <person name="Young N.D."/>
            <person name="Hall R.S."/>
            <person name="Jex A.R."/>
            <person name="Murali S.C."/>
            <person name="Hughes D.S."/>
            <person name="Lee S.F."/>
            <person name="Perry T."/>
            <person name="Stroehlein A.J."/>
            <person name="Ansell B.R."/>
            <person name="Breugelmans B."/>
            <person name="Hofmann A."/>
            <person name="Qu J."/>
            <person name="Dugan S."/>
            <person name="Lee S.L."/>
            <person name="Chao H."/>
            <person name="Dinh H."/>
            <person name="Han Y."/>
            <person name="Doddapaneni H.V."/>
            <person name="Worley K.C."/>
            <person name="Muzny D.M."/>
            <person name="Ioannidis P."/>
            <person name="Waterhouse R.M."/>
            <person name="Zdobnov E.M."/>
            <person name="James P.J."/>
            <person name="Bagnall N.H."/>
            <person name="Kotze A.C."/>
            <person name="Gibbs R.A."/>
            <person name="Richards S."/>
            <person name="Batterham P."/>
            <person name="Gasser R.B."/>
        </authorList>
    </citation>
    <scope>NUCLEOTIDE SEQUENCE [LARGE SCALE GENOMIC DNA]</scope>
    <source>
        <strain evidence="7 8">LS</strain>
        <tissue evidence="7">Full body</tissue>
    </source>
</reference>
<feature type="domain" description="CCDC113/CCDC96 coiled-coil" evidence="6">
    <location>
        <begin position="406"/>
        <end position="581"/>
    </location>
</feature>
<feature type="region of interest" description="Disordered" evidence="5">
    <location>
        <begin position="32"/>
        <end position="63"/>
    </location>
</feature>
<evidence type="ECO:0000313" key="7">
    <source>
        <dbReference type="EMBL" id="KNC25111.1"/>
    </source>
</evidence>
<dbReference type="OMA" id="CKVKRIR"/>
<dbReference type="InterPro" id="IPR051885">
    <property type="entry name" value="CC_CF"/>
</dbReference>
<dbReference type="EMBL" id="JRES01001157">
    <property type="protein sequence ID" value="KNC25111.1"/>
    <property type="molecule type" value="Genomic_DNA"/>
</dbReference>
<evidence type="ECO:0000256" key="2">
    <source>
        <dbReference type="ARBA" id="ARBA00023054"/>
    </source>
</evidence>
<dbReference type="AlphaFoldDB" id="A0A0L0BYP8"/>
<protein>
    <recommendedName>
        <fullName evidence="6">CCDC113/CCDC96 coiled-coil domain-containing protein</fullName>
    </recommendedName>
</protein>
<dbReference type="InterPro" id="IPR025254">
    <property type="entry name" value="CCDC113/CCDC96_CC"/>
</dbReference>
<evidence type="ECO:0000256" key="5">
    <source>
        <dbReference type="SAM" id="MobiDB-lite"/>
    </source>
</evidence>
<dbReference type="STRING" id="7375.A0A0L0BYP8"/>
<comment type="caution">
    <text evidence="7">The sequence shown here is derived from an EMBL/GenBank/DDBJ whole genome shotgun (WGS) entry which is preliminary data.</text>
</comment>
<evidence type="ECO:0000256" key="1">
    <source>
        <dbReference type="ARBA" id="ARBA00004138"/>
    </source>
</evidence>
<evidence type="ECO:0000313" key="8">
    <source>
        <dbReference type="Proteomes" id="UP000037069"/>
    </source>
</evidence>
<proteinExistence type="predicted"/>
<accession>A0A0L0BYP8</accession>
<name>A0A0L0BYP8_LUCCU</name>
<dbReference type="GO" id="GO:0036064">
    <property type="term" value="C:ciliary basal body"/>
    <property type="evidence" value="ECO:0007669"/>
    <property type="project" value="TreeGrafter"/>
</dbReference>
<comment type="subcellular location">
    <subcellularLocation>
        <location evidence="1">Cell projection</location>
        <location evidence="1">Cilium</location>
    </subcellularLocation>
</comment>
<dbReference type="Proteomes" id="UP000037069">
    <property type="component" value="Unassembled WGS sequence"/>
</dbReference>
<dbReference type="OrthoDB" id="10254794at2759"/>
<sequence length="598" mass="70099">MTKGYKTKESTYLQQLEKKRKIVAADLQREIDERKASLDSPSSSSTSSSTTESTEYSISQDEDSENALNILDTLYDTVDSSTDEEAIEEEQETLAHDKIFFENFGELPDITNISEDISVCTIVEEKEVIPKDITKDMGHFVNPLTGSEFHMHVGSSSLLEDNSKAYSVASEDTVSESQQSELSENLLPDDILFEETQHHTYDKEKDETTNALFETFLQLETTKVEQIVDDIDWEAIAKQQEDKLILENTLEFINDIIQRVVEIAERISPEVILRQNLDKRKLLSEISQVHQQYVIELKVSDWLNQKVVEYFKRKKIFRPIIPENIKTLPQEKEKYINAVKRLDELLAKAADDSTTCKVKRIRTELENAKQKVNTEVLMFESLVKMNLVRETSPQWNTLIDLLLRRMAKYRTEVSEVRYRMITRQDMHALLLEKLTKLEDLGNGLTIKDYDHIQTENQALGKKIEERNIDLKKLYLRSRNSLHLLAHFREKKTILCNVMATQRSALYEFYEERRSLRKYIYELKLKRSRLRQEINELSIRGGLIDKPALMYDYDQTMERLRELHEIVNRLRITLDTIQQRIQKLEKRLTQNNHNFSMIK</sequence>
<dbReference type="GO" id="GO:0060271">
    <property type="term" value="P:cilium assembly"/>
    <property type="evidence" value="ECO:0007669"/>
    <property type="project" value="TreeGrafter"/>
</dbReference>
<dbReference type="GO" id="GO:0005930">
    <property type="term" value="C:axoneme"/>
    <property type="evidence" value="ECO:0007669"/>
    <property type="project" value="TreeGrafter"/>
</dbReference>
<evidence type="ECO:0000256" key="3">
    <source>
        <dbReference type="ARBA" id="ARBA00023273"/>
    </source>
</evidence>
<gene>
    <name evidence="7" type="ORF">FF38_07797</name>
</gene>
<keyword evidence="2 4" id="KW-0175">Coiled coil</keyword>
<evidence type="ECO:0000259" key="6">
    <source>
        <dbReference type="Pfam" id="PF13870"/>
    </source>
</evidence>
<keyword evidence="8" id="KW-1185">Reference proteome</keyword>
<dbReference type="PANTHER" id="PTHR15654:SF1">
    <property type="entry name" value="COILED-COIL DOMAIN-CONTAINING PROTEIN 96"/>
    <property type="match status" value="1"/>
</dbReference>
<dbReference type="PANTHER" id="PTHR15654">
    <property type="entry name" value="COILED-COIL DOMAIN-CONTAINING PROTEIN 113-RELATED"/>
    <property type="match status" value="1"/>
</dbReference>
<feature type="compositionally biased region" description="Low complexity" evidence="5">
    <location>
        <begin position="40"/>
        <end position="59"/>
    </location>
</feature>
<organism evidence="7 8">
    <name type="scientific">Lucilia cuprina</name>
    <name type="common">Green bottle fly</name>
    <name type="synonym">Australian sheep blowfly</name>
    <dbReference type="NCBI Taxonomy" id="7375"/>
    <lineage>
        <taxon>Eukaryota</taxon>
        <taxon>Metazoa</taxon>
        <taxon>Ecdysozoa</taxon>
        <taxon>Arthropoda</taxon>
        <taxon>Hexapoda</taxon>
        <taxon>Insecta</taxon>
        <taxon>Pterygota</taxon>
        <taxon>Neoptera</taxon>
        <taxon>Endopterygota</taxon>
        <taxon>Diptera</taxon>
        <taxon>Brachycera</taxon>
        <taxon>Muscomorpha</taxon>
        <taxon>Oestroidea</taxon>
        <taxon>Calliphoridae</taxon>
        <taxon>Luciliinae</taxon>
        <taxon>Lucilia</taxon>
    </lineage>
</organism>
<dbReference type="Pfam" id="PF13870">
    <property type="entry name" value="CCDC113_CCDC96_CC"/>
    <property type="match status" value="1"/>
</dbReference>
<evidence type="ECO:0000256" key="4">
    <source>
        <dbReference type="SAM" id="Coils"/>
    </source>
</evidence>